<dbReference type="RefSeq" id="WP_200749511.1">
    <property type="nucleotide sequence ID" value="NZ_JAEOAH010000022.1"/>
</dbReference>
<dbReference type="SUPFAM" id="SSF53335">
    <property type="entry name" value="S-adenosyl-L-methionine-dependent methyltransferases"/>
    <property type="match status" value="1"/>
</dbReference>
<evidence type="ECO:0000256" key="10">
    <source>
        <dbReference type="ARBA" id="ARBA00023158"/>
    </source>
</evidence>
<protein>
    <recommendedName>
        <fullName evidence="3">Small RNA 2'-O-methyltransferase</fullName>
        <ecNumber evidence="11">2.1.1.386</ecNumber>
    </recommendedName>
</protein>
<dbReference type="EC" id="2.1.1.386" evidence="11"/>
<organism evidence="14 15">
    <name type="scientific">Viridibacillus soli</name>
    <dbReference type="NCBI Taxonomy" id="2798301"/>
    <lineage>
        <taxon>Bacteria</taxon>
        <taxon>Bacillati</taxon>
        <taxon>Bacillota</taxon>
        <taxon>Bacilli</taxon>
        <taxon>Bacillales</taxon>
        <taxon>Caryophanaceae</taxon>
        <taxon>Viridibacillus</taxon>
    </lineage>
</organism>
<dbReference type="Pfam" id="PF12623">
    <property type="entry name" value="Hen1_L"/>
    <property type="match status" value="1"/>
</dbReference>
<comment type="cofactor">
    <cofactor evidence="1">
        <name>Mg(2+)</name>
        <dbReference type="ChEBI" id="CHEBI:18420"/>
    </cofactor>
</comment>
<sequence>MQLTIKATGNHITELSHLLAKNPNNLYERKQKEHIVRIFYETFNHSELKMTTYVVPDSLALVKNTNNTYDITHYINDREFAVSSIFTSFIRNAFGTALNGQPKEEYIEWVSHRYDFEFSFGPIASELSDAQIQSLFEPLGYKVQIEYGETNYQFNMKERSTARFINIEGNVTLQTGLRQIFVLIPVIDNYKHYFIDETEVEKLERYGEGWLDEHPERELIFKRALRFKELYSPLEKTGLTTLPQKKVRLNDLRYSKIIDAVENLSHKKTVVDFGSGEGKLSEQLGFVDGVQEILAVEPSQIEVQKANRRFEKLVGDSQFVMPTNHFGSLFYKDERLKGKDVIILCEVIEHIDPERLPRAMSVIFNDYQPKTVIITTPNREYNSVYDMDDKKRHNDHRFEWTRREFQQWCANRMENIHYNFKFDGIGEEHPQFGHSTQMCIFTREEESQ</sequence>
<evidence type="ECO:0000256" key="9">
    <source>
        <dbReference type="ARBA" id="ARBA00022884"/>
    </source>
</evidence>
<evidence type="ECO:0000256" key="3">
    <source>
        <dbReference type="ARBA" id="ARBA00021330"/>
    </source>
</evidence>
<evidence type="ECO:0000256" key="4">
    <source>
        <dbReference type="ARBA" id="ARBA00022603"/>
    </source>
</evidence>
<dbReference type="PANTHER" id="PTHR21404:SF3">
    <property type="entry name" value="SMALL RNA 2'-O-METHYLTRANSFERASE"/>
    <property type="match status" value="1"/>
</dbReference>
<gene>
    <name evidence="14" type="ORF">JFL43_13955</name>
</gene>
<dbReference type="Gene3D" id="3.30.1610.20">
    <property type="entry name" value="Hen1, N-terminal domain"/>
    <property type="match status" value="1"/>
</dbReference>
<evidence type="ECO:0000259" key="13">
    <source>
        <dbReference type="Pfam" id="PF12623"/>
    </source>
</evidence>
<reference evidence="14 15" key="1">
    <citation type="submission" date="2020-12" db="EMBL/GenBank/DDBJ databases">
        <title>YIM B01967 draft genome.</title>
        <authorList>
            <person name="Yan X."/>
        </authorList>
    </citation>
    <scope>NUCLEOTIDE SEQUENCE [LARGE SCALE GENOMIC DNA]</scope>
    <source>
        <strain evidence="14 15">YIM B01967</strain>
    </source>
</reference>
<evidence type="ECO:0000313" key="14">
    <source>
        <dbReference type="EMBL" id="MBK3495944.1"/>
    </source>
</evidence>
<dbReference type="PANTHER" id="PTHR21404">
    <property type="entry name" value="HEN1"/>
    <property type="match status" value="1"/>
</dbReference>
<comment type="caution">
    <text evidence="14">The sequence shown here is derived from an EMBL/GenBank/DDBJ whole genome shotgun (WGS) entry which is preliminary data.</text>
</comment>
<dbReference type="EMBL" id="JAEOAH010000022">
    <property type="protein sequence ID" value="MBK3495944.1"/>
    <property type="molecule type" value="Genomic_DNA"/>
</dbReference>
<keyword evidence="7" id="KW-0479">Metal-binding</keyword>
<dbReference type="Proteomes" id="UP000618943">
    <property type="component" value="Unassembled WGS sequence"/>
</dbReference>
<keyword evidence="8" id="KW-0460">Magnesium</keyword>
<dbReference type="InterPro" id="IPR026610">
    <property type="entry name" value="Hen1"/>
</dbReference>
<keyword evidence="5" id="KW-0808">Transferase</keyword>
<keyword evidence="15" id="KW-1185">Reference proteome</keyword>
<dbReference type="Pfam" id="PF13489">
    <property type="entry name" value="Methyltransf_23"/>
    <property type="match status" value="1"/>
</dbReference>
<keyword evidence="10" id="KW-0943">RNA-mediated gene silencing</keyword>
<name>A0ABS1H9H0_9BACL</name>
<keyword evidence="9" id="KW-0694">RNA-binding</keyword>
<evidence type="ECO:0000256" key="5">
    <source>
        <dbReference type="ARBA" id="ARBA00022679"/>
    </source>
</evidence>
<accession>A0ABS1H9H0</accession>
<dbReference type="InterPro" id="IPR038546">
    <property type="entry name" value="Hen1_N_sf"/>
</dbReference>
<comment type="similarity">
    <text evidence="2">Belongs to the methyltransferase superfamily. HEN1 family.</text>
</comment>
<evidence type="ECO:0000313" key="15">
    <source>
        <dbReference type="Proteomes" id="UP000618943"/>
    </source>
</evidence>
<dbReference type="Gene3D" id="3.40.50.150">
    <property type="entry name" value="Vaccinia Virus protein VP39"/>
    <property type="match status" value="1"/>
</dbReference>
<evidence type="ECO:0000256" key="1">
    <source>
        <dbReference type="ARBA" id="ARBA00001946"/>
    </source>
</evidence>
<evidence type="ECO:0000256" key="11">
    <source>
        <dbReference type="ARBA" id="ARBA00035025"/>
    </source>
</evidence>
<evidence type="ECO:0000256" key="8">
    <source>
        <dbReference type="ARBA" id="ARBA00022842"/>
    </source>
</evidence>
<comment type="catalytic activity">
    <reaction evidence="12">
        <text>small RNA 3'-end nucleotide + S-adenosyl-L-methionine = small RNA 3'-end 2'-O-methylnucleotide + S-adenosyl-L-homocysteine + H(+)</text>
        <dbReference type="Rhea" id="RHEA:37887"/>
        <dbReference type="Rhea" id="RHEA-COMP:10415"/>
        <dbReference type="Rhea" id="RHEA-COMP:10416"/>
        <dbReference type="ChEBI" id="CHEBI:15378"/>
        <dbReference type="ChEBI" id="CHEBI:57856"/>
        <dbReference type="ChEBI" id="CHEBI:59789"/>
        <dbReference type="ChEBI" id="CHEBI:74896"/>
        <dbReference type="ChEBI" id="CHEBI:74898"/>
        <dbReference type="EC" id="2.1.1.386"/>
    </reaction>
</comment>
<evidence type="ECO:0000256" key="2">
    <source>
        <dbReference type="ARBA" id="ARBA00009026"/>
    </source>
</evidence>
<dbReference type="InterPro" id="IPR024026">
    <property type="entry name" value="3'-RNA_MeTfrase_Hen1_bac"/>
</dbReference>
<evidence type="ECO:0000256" key="12">
    <source>
        <dbReference type="ARBA" id="ARBA00048418"/>
    </source>
</evidence>
<evidence type="ECO:0000256" key="6">
    <source>
        <dbReference type="ARBA" id="ARBA00022691"/>
    </source>
</evidence>
<dbReference type="NCBIfam" id="TIGR04074">
    <property type="entry name" value="bacter_Hen1"/>
    <property type="match status" value="1"/>
</dbReference>
<evidence type="ECO:0000256" key="7">
    <source>
        <dbReference type="ARBA" id="ARBA00022723"/>
    </source>
</evidence>
<keyword evidence="4" id="KW-0489">Methyltransferase</keyword>
<feature type="domain" description="Hen1 N-terminal" evidence="13">
    <location>
        <begin position="1"/>
        <end position="229"/>
    </location>
</feature>
<dbReference type="InterPro" id="IPR024740">
    <property type="entry name" value="Hen1_N"/>
</dbReference>
<proteinExistence type="inferred from homology"/>
<dbReference type="InterPro" id="IPR029063">
    <property type="entry name" value="SAM-dependent_MTases_sf"/>
</dbReference>
<keyword evidence="6" id="KW-0949">S-adenosyl-L-methionine</keyword>